<organism evidence="2 3">
    <name type="scientific">Candidatus Magnetoglobus multicellularis str. Araruama</name>
    <dbReference type="NCBI Taxonomy" id="890399"/>
    <lineage>
        <taxon>Bacteria</taxon>
        <taxon>Pseudomonadati</taxon>
        <taxon>Thermodesulfobacteriota</taxon>
        <taxon>Desulfobacteria</taxon>
        <taxon>Desulfobacterales</taxon>
        <taxon>Desulfobacteraceae</taxon>
        <taxon>Candidatus Magnetoglobus</taxon>
    </lineage>
</organism>
<accession>A0A1V1NV89</accession>
<feature type="domain" description="PseI/NeuA/B-like" evidence="1">
    <location>
        <begin position="3"/>
        <end position="132"/>
    </location>
</feature>
<proteinExistence type="predicted"/>
<dbReference type="PANTHER" id="PTHR42966">
    <property type="entry name" value="N-ACETYLNEURAMINATE SYNTHASE"/>
    <property type="match status" value="1"/>
</dbReference>
<dbReference type="GO" id="GO:0047444">
    <property type="term" value="F:N-acylneuraminate-9-phosphate synthase activity"/>
    <property type="evidence" value="ECO:0007669"/>
    <property type="project" value="TreeGrafter"/>
</dbReference>
<dbReference type="CDD" id="cd11615">
    <property type="entry name" value="SAF_NeuB_like"/>
    <property type="match status" value="1"/>
</dbReference>
<dbReference type="GO" id="GO:0016051">
    <property type="term" value="P:carbohydrate biosynthetic process"/>
    <property type="evidence" value="ECO:0007669"/>
    <property type="project" value="InterPro"/>
</dbReference>
<dbReference type="InterPro" id="IPR013132">
    <property type="entry name" value="PseI/NeuA/B-like_N"/>
</dbReference>
<dbReference type="Proteomes" id="UP000189670">
    <property type="component" value="Unassembled WGS sequence"/>
</dbReference>
<evidence type="ECO:0000259" key="1">
    <source>
        <dbReference type="Pfam" id="PF03102"/>
    </source>
</evidence>
<name>A0A1V1NV89_9BACT</name>
<dbReference type="Gene3D" id="3.90.1210.10">
    <property type="entry name" value="Antifreeze-like/N-acetylneuraminic acid synthase C-terminal domain"/>
    <property type="match status" value="1"/>
</dbReference>
<gene>
    <name evidence="2" type="ORF">OMM_05618</name>
</gene>
<sequence>MAAETGMCIQLDTGNATIGEMEEAVDIILSKGNENIIIHHCPSGYPARLNSINLNVIPTLKRMFPYPIAFSDHSPGWEFDIAAVSLGANLIEKTITEDRTTRSVEHIFSLEPKSMKLFVQSIRNLEIALGNNRRKLHQDEIQHRKSYRRSAFLKTSVKKGQTLKEAHIEFRRPGFGISPKKFELFDELCFSKNLPAEHMITFSDLE</sequence>
<dbReference type="InterPro" id="IPR057736">
    <property type="entry name" value="SAF_PseI/NeuA/NeuB"/>
</dbReference>
<dbReference type="SUPFAM" id="SSF51569">
    <property type="entry name" value="Aldolase"/>
    <property type="match status" value="1"/>
</dbReference>
<dbReference type="InterPro" id="IPR051690">
    <property type="entry name" value="PseI-like"/>
</dbReference>
<dbReference type="AlphaFoldDB" id="A0A1V1NV89"/>
<dbReference type="EMBL" id="ATBP01001937">
    <property type="protein sequence ID" value="ETR66509.1"/>
    <property type="molecule type" value="Genomic_DNA"/>
</dbReference>
<protein>
    <submittedName>
        <fullName evidence="2">N-acetylneuraminic acid synthase</fullName>
    </submittedName>
</protein>
<dbReference type="Pfam" id="PF03102">
    <property type="entry name" value="NeuB"/>
    <property type="match status" value="1"/>
</dbReference>
<comment type="caution">
    <text evidence="2">The sequence shown here is derived from an EMBL/GenBank/DDBJ whole genome shotgun (WGS) entry which is preliminary data.</text>
</comment>
<evidence type="ECO:0000313" key="2">
    <source>
        <dbReference type="EMBL" id="ETR66509.1"/>
    </source>
</evidence>
<reference evidence="3" key="1">
    <citation type="submission" date="2012-11" db="EMBL/GenBank/DDBJ databases">
        <authorList>
            <person name="Lucero-Rivera Y.E."/>
            <person name="Tovar-Ramirez D."/>
        </authorList>
    </citation>
    <scope>NUCLEOTIDE SEQUENCE [LARGE SCALE GENOMIC DNA]</scope>
    <source>
        <strain evidence="3">Araruama</strain>
    </source>
</reference>
<dbReference type="InterPro" id="IPR036732">
    <property type="entry name" value="AFP_Neu5c_C_sf"/>
</dbReference>
<dbReference type="SUPFAM" id="SSF51269">
    <property type="entry name" value="AFP III-like domain"/>
    <property type="match status" value="1"/>
</dbReference>
<dbReference type="InterPro" id="IPR013785">
    <property type="entry name" value="Aldolase_TIM"/>
</dbReference>
<evidence type="ECO:0000313" key="3">
    <source>
        <dbReference type="Proteomes" id="UP000189670"/>
    </source>
</evidence>
<dbReference type="Gene3D" id="3.20.20.70">
    <property type="entry name" value="Aldolase class I"/>
    <property type="match status" value="1"/>
</dbReference>
<dbReference type="PANTHER" id="PTHR42966:SF1">
    <property type="entry name" value="SIALIC ACID SYNTHASE"/>
    <property type="match status" value="1"/>
</dbReference>